<dbReference type="PANTHER" id="PTHR47991">
    <property type="entry name" value="OXOGLUTARATE/IRON-DEPENDENT DIOXYGENASE"/>
    <property type="match status" value="1"/>
</dbReference>
<dbReference type="GO" id="GO:0009805">
    <property type="term" value="P:coumarin biosynthetic process"/>
    <property type="evidence" value="ECO:0007669"/>
    <property type="project" value="UniProtKB-ARBA"/>
</dbReference>
<dbReference type="Gene3D" id="2.60.120.330">
    <property type="entry name" value="B-lactam Antibiotic, Isopenicillin N Synthase, Chain"/>
    <property type="match status" value="1"/>
</dbReference>
<dbReference type="InterPro" id="IPR044861">
    <property type="entry name" value="IPNS-like_FE2OG_OXY"/>
</dbReference>
<feature type="domain" description="Fe2OG dioxygenase" evidence="5">
    <location>
        <begin position="201"/>
        <end position="311"/>
    </location>
</feature>
<dbReference type="AlphaFoldDB" id="A0A9R0JDL7"/>
<proteinExistence type="inferred from homology"/>
<name>A0A9R0JDL7_SPIOL</name>
<reference evidence="7" key="2">
    <citation type="submission" date="2025-08" db="UniProtKB">
        <authorList>
            <consortium name="RefSeq"/>
        </authorList>
    </citation>
    <scope>IDENTIFICATION</scope>
    <source>
        <tissue evidence="7">Leaf</tissue>
    </source>
</reference>
<reference evidence="6" key="1">
    <citation type="journal article" date="2021" name="Nat. Commun.">
        <title>Genomic analyses provide insights into spinach domestication and the genetic basis of agronomic traits.</title>
        <authorList>
            <person name="Cai X."/>
            <person name="Sun X."/>
            <person name="Xu C."/>
            <person name="Sun H."/>
            <person name="Wang X."/>
            <person name="Ge C."/>
            <person name="Zhang Z."/>
            <person name="Wang Q."/>
            <person name="Fei Z."/>
            <person name="Jiao C."/>
            <person name="Wang Q."/>
        </authorList>
    </citation>
    <scope>NUCLEOTIDE SEQUENCE [LARGE SCALE GENOMIC DNA]</scope>
    <source>
        <strain evidence="6">cv. Varoflay</strain>
    </source>
</reference>
<keyword evidence="6" id="KW-1185">Reference proteome</keyword>
<gene>
    <name evidence="7" type="primary">LOC110804615</name>
</gene>
<evidence type="ECO:0000256" key="1">
    <source>
        <dbReference type="ARBA" id="ARBA00008056"/>
    </source>
</evidence>
<dbReference type="PROSITE" id="PS51471">
    <property type="entry name" value="FE2OG_OXY"/>
    <property type="match status" value="1"/>
</dbReference>
<evidence type="ECO:0000313" key="6">
    <source>
        <dbReference type="Proteomes" id="UP000813463"/>
    </source>
</evidence>
<keyword evidence="2 4" id="KW-0479">Metal-binding</keyword>
<keyword evidence="4" id="KW-0560">Oxidoreductase</keyword>
<evidence type="ECO:0000256" key="2">
    <source>
        <dbReference type="ARBA" id="ARBA00022723"/>
    </source>
</evidence>
<dbReference type="GO" id="GO:0051213">
    <property type="term" value="F:dioxygenase activity"/>
    <property type="evidence" value="ECO:0007669"/>
    <property type="project" value="UniProtKB-KW"/>
</dbReference>
<organism evidence="6 7">
    <name type="scientific">Spinacia oleracea</name>
    <name type="common">Spinach</name>
    <dbReference type="NCBI Taxonomy" id="3562"/>
    <lineage>
        <taxon>Eukaryota</taxon>
        <taxon>Viridiplantae</taxon>
        <taxon>Streptophyta</taxon>
        <taxon>Embryophyta</taxon>
        <taxon>Tracheophyta</taxon>
        <taxon>Spermatophyta</taxon>
        <taxon>Magnoliopsida</taxon>
        <taxon>eudicotyledons</taxon>
        <taxon>Gunneridae</taxon>
        <taxon>Pentapetalae</taxon>
        <taxon>Caryophyllales</taxon>
        <taxon>Chenopodiaceae</taxon>
        <taxon>Chenopodioideae</taxon>
        <taxon>Anserineae</taxon>
        <taxon>Spinacia</taxon>
    </lineage>
</organism>
<evidence type="ECO:0000313" key="7">
    <source>
        <dbReference type="RefSeq" id="XP_021865911.2"/>
    </source>
</evidence>
<dbReference type="Proteomes" id="UP000813463">
    <property type="component" value="Chromosome 6"/>
</dbReference>
<dbReference type="GeneID" id="110804615"/>
<dbReference type="InterPro" id="IPR026992">
    <property type="entry name" value="DIOX_N"/>
</dbReference>
<evidence type="ECO:0000259" key="5">
    <source>
        <dbReference type="PROSITE" id="PS51471"/>
    </source>
</evidence>
<protein>
    <submittedName>
        <fullName evidence="7">Feruloyl CoA ortho-hydroxylase F6H1-3-like</fullName>
    </submittedName>
</protein>
<dbReference type="SUPFAM" id="SSF51197">
    <property type="entry name" value="Clavaminate synthase-like"/>
    <property type="match status" value="1"/>
</dbReference>
<sequence>MPKIPIIYLENINEYVLNQGHGVKGLADMGIKSLPRQYIHPQEERFNTISDDGGEDRSIPIIDMSNDDDHAMETLICNAAEKWGFFQLINHGVPLKVLEDVKAATYRFFELSAQEKSMYLKENSPSSCVRYGTSFVPEAEMALEWKDYPSLFFVSDEETLSRWPLACRAEALEYMKSSENVIRNLVKILMKGLNIHDIDEKKESLLMGTKRINLNYYPKCPNPELTVGVGRHSDVSTLTVLLQDDVGGLYVRGLDAGAESWIHVPPIKGALVINIGDALQILSNGKYKSVEHRVTANGRNNRVSIPIFVNPRPNDIIAPLQEMMDGGEKPKYREVLYSDYVKYFFKKAHDGKATIEFAKISN</sequence>
<dbReference type="InterPro" id="IPR005123">
    <property type="entry name" value="Oxoglu/Fe-dep_dioxygenase_dom"/>
</dbReference>
<comment type="similarity">
    <text evidence="1 4">Belongs to the iron/ascorbate-dependent oxidoreductase family.</text>
</comment>
<dbReference type="InterPro" id="IPR027443">
    <property type="entry name" value="IPNS-like_sf"/>
</dbReference>
<dbReference type="RefSeq" id="XP_021865911.2">
    <property type="nucleotide sequence ID" value="XM_022010219.2"/>
</dbReference>
<dbReference type="KEGG" id="soe:110804615"/>
<dbReference type="GO" id="GO:0046872">
    <property type="term" value="F:metal ion binding"/>
    <property type="evidence" value="ECO:0007669"/>
    <property type="project" value="UniProtKB-KW"/>
</dbReference>
<dbReference type="Pfam" id="PF03171">
    <property type="entry name" value="2OG-FeII_Oxy"/>
    <property type="match status" value="1"/>
</dbReference>
<keyword evidence="3 4" id="KW-0408">Iron</keyword>
<evidence type="ECO:0000256" key="3">
    <source>
        <dbReference type="ARBA" id="ARBA00023004"/>
    </source>
</evidence>
<dbReference type="InterPro" id="IPR050295">
    <property type="entry name" value="Plant_2OG-oxidoreductases"/>
</dbReference>
<evidence type="ECO:0000256" key="4">
    <source>
        <dbReference type="RuleBase" id="RU003682"/>
    </source>
</evidence>
<accession>A0A9R0JDL7</accession>
<dbReference type="Pfam" id="PF14226">
    <property type="entry name" value="DIOX_N"/>
    <property type="match status" value="1"/>
</dbReference>